<comment type="caution">
    <text evidence="2">The sequence shown here is derived from an EMBL/GenBank/DDBJ whole genome shotgun (WGS) entry which is preliminary data.</text>
</comment>
<reference evidence="2" key="1">
    <citation type="submission" date="2021-02" db="EMBL/GenBank/DDBJ databases">
        <authorList>
            <person name="Nowell W R."/>
        </authorList>
    </citation>
    <scope>NUCLEOTIDE SEQUENCE</scope>
    <source>
        <strain evidence="2">Ploen Becks lab</strain>
    </source>
</reference>
<keyword evidence="3" id="KW-1185">Reference proteome</keyword>
<feature type="region of interest" description="Disordered" evidence="1">
    <location>
        <begin position="49"/>
        <end position="69"/>
    </location>
</feature>
<evidence type="ECO:0000313" key="2">
    <source>
        <dbReference type="EMBL" id="CAF0765676.1"/>
    </source>
</evidence>
<sequence>MLSSCSCIEKQSCTHILAVQAINGIDISNSYKIPNLGKLTKNKNCGATGPKKKGHFINSIDPTNSATTNDDSNSNLYLKESLKSEHLDLLEKILEKKLLIKQNMVIDDQRDMSDIFLSEID</sequence>
<evidence type="ECO:0000256" key="1">
    <source>
        <dbReference type="SAM" id="MobiDB-lite"/>
    </source>
</evidence>
<gene>
    <name evidence="2" type="ORF">OXX778_LOCUS4676</name>
</gene>
<name>A0A813QDY7_9BILA</name>
<evidence type="ECO:0000313" key="3">
    <source>
        <dbReference type="Proteomes" id="UP000663879"/>
    </source>
</evidence>
<dbReference type="AlphaFoldDB" id="A0A813QDY7"/>
<dbReference type="EMBL" id="CAJNOC010000471">
    <property type="protein sequence ID" value="CAF0765676.1"/>
    <property type="molecule type" value="Genomic_DNA"/>
</dbReference>
<organism evidence="2 3">
    <name type="scientific">Brachionus calyciflorus</name>
    <dbReference type="NCBI Taxonomy" id="104777"/>
    <lineage>
        <taxon>Eukaryota</taxon>
        <taxon>Metazoa</taxon>
        <taxon>Spiralia</taxon>
        <taxon>Gnathifera</taxon>
        <taxon>Rotifera</taxon>
        <taxon>Eurotatoria</taxon>
        <taxon>Monogononta</taxon>
        <taxon>Pseudotrocha</taxon>
        <taxon>Ploima</taxon>
        <taxon>Brachionidae</taxon>
        <taxon>Brachionus</taxon>
    </lineage>
</organism>
<proteinExistence type="predicted"/>
<protein>
    <recommendedName>
        <fullName evidence="4">SWIM-type domain-containing protein</fullName>
    </recommendedName>
</protein>
<accession>A0A813QDY7</accession>
<dbReference type="Proteomes" id="UP000663879">
    <property type="component" value="Unassembled WGS sequence"/>
</dbReference>
<evidence type="ECO:0008006" key="4">
    <source>
        <dbReference type="Google" id="ProtNLM"/>
    </source>
</evidence>